<sequence>MNKSDKLDELRLEVGMVADKVNTREDFYSGIINIIGSHLPVGCGVAIYGCDNGYFSNIVSYGKVNEKKYSKYGDCMFSVCSIRGKVTIQTEANSIKAYAPFYDGHHLIGILFIEFQTVNYKITEEDFIFLEEIARYIEIKGVQYNDWTIDNNSV</sequence>
<dbReference type="Proteomes" id="UP000180098">
    <property type="component" value="Unassembled WGS sequence"/>
</dbReference>
<gene>
    <name evidence="1" type="ORF">BKP35_14760</name>
</gene>
<comment type="caution">
    <text evidence="1">The sequence shown here is derived from an EMBL/GenBank/DDBJ whole genome shotgun (WGS) entry which is preliminary data.</text>
</comment>
<protein>
    <recommendedName>
        <fullName evidence="3">GAF domain-containing protein</fullName>
    </recommendedName>
</protein>
<name>A0A1S2LBX1_9BACI</name>
<dbReference type="RefSeq" id="WP_071314139.1">
    <property type="nucleotide sequence ID" value="NZ_MLQQ01000042.1"/>
</dbReference>
<evidence type="ECO:0008006" key="3">
    <source>
        <dbReference type="Google" id="ProtNLM"/>
    </source>
</evidence>
<evidence type="ECO:0000313" key="1">
    <source>
        <dbReference type="EMBL" id="OIJ09750.1"/>
    </source>
</evidence>
<proteinExistence type="predicted"/>
<dbReference type="OrthoDB" id="2988533at2"/>
<accession>A0A1S2LBX1</accession>
<organism evidence="1 2">
    <name type="scientific">Anaerobacillus arseniciselenatis</name>
    <dbReference type="NCBI Taxonomy" id="85682"/>
    <lineage>
        <taxon>Bacteria</taxon>
        <taxon>Bacillati</taxon>
        <taxon>Bacillota</taxon>
        <taxon>Bacilli</taxon>
        <taxon>Bacillales</taxon>
        <taxon>Bacillaceae</taxon>
        <taxon>Anaerobacillus</taxon>
    </lineage>
</organism>
<evidence type="ECO:0000313" key="2">
    <source>
        <dbReference type="Proteomes" id="UP000180098"/>
    </source>
</evidence>
<dbReference type="AlphaFoldDB" id="A0A1S2LBX1"/>
<keyword evidence="2" id="KW-1185">Reference proteome</keyword>
<reference evidence="1 2" key="1">
    <citation type="submission" date="2016-10" db="EMBL/GenBank/DDBJ databases">
        <title>Draft genome sequences of four alkaliphilic bacteria belonging to the Anaerobacillus genus.</title>
        <authorList>
            <person name="Bassil N.M."/>
            <person name="Lloyd J.R."/>
        </authorList>
    </citation>
    <scope>NUCLEOTIDE SEQUENCE [LARGE SCALE GENOMIC DNA]</scope>
    <source>
        <strain evidence="1 2">DSM 15340</strain>
    </source>
</reference>
<dbReference type="EMBL" id="MLQQ01000042">
    <property type="protein sequence ID" value="OIJ09750.1"/>
    <property type="molecule type" value="Genomic_DNA"/>
</dbReference>